<proteinExistence type="predicted"/>
<protein>
    <submittedName>
        <fullName evidence="2">Uncharacterized protein</fullName>
    </submittedName>
</protein>
<comment type="caution">
    <text evidence="2">The sequence shown here is derived from an EMBL/GenBank/DDBJ whole genome shotgun (WGS) entry which is preliminary data.</text>
</comment>
<dbReference type="AlphaFoldDB" id="A0A544TIE0"/>
<dbReference type="EMBL" id="VDGI01000030">
    <property type="protein sequence ID" value="TQR17180.1"/>
    <property type="molecule type" value="Genomic_DNA"/>
</dbReference>
<feature type="transmembrane region" description="Helical" evidence="1">
    <location>
        <begin position="12"/>
        <end position="34"/>
    </location>
</feature>
<dbReference type="OrthoDB" id="2447037at2"/>
<organism evidence="2 3">
    <name type="scientific">Psychrobacillus vulpis</name>
    <dbReference type="NCBI Taxonomy" id="2325572"/>
    <lineage>
        <taxon>Bacteria</taxon>
        <taxon>Bacillati</taxon>
        <taxon>Bacillota</taxon>
        <taxon>Bacilli</taxon>
        <taxon>Bacillales</taxon>
        <taxon>Bacillaceae</taxon>
        <taxon>Psychrobacillus</taxon>
    </lineage>
</organism>
<dbReference type="RefSeq" id="WP_142644148.1">
    <property type="nucleotide sequence ID" value="NZ_VDGI01000030.1"/>
</dbReference>
<feature type="transmembrane region" description="Helical" evidence="1">
    <location>
        <begin position="108"/>
        <end position="126"/>
    </location>
</feature>
<feature type="transmembrane region" description="Helical" evidence="1">
    <location>
        <begin position="138"/>
        <end position="156"/>
    </location>
</feature>
<accession>A0A544TIE0</accession>
<evidence type="ECO:0000313" key="2">
    <source>
        <dbReference type="EMBL" id="TQR17180.1"/>
    </source>
</evidence>
<reference evidence="2 3" key="1">
    <citation type="submission" date="2019-06" db="EMBL/GenBank/DDBJ databases">
        <title>Psychrobacillus vulpis sp. nov., a new species isolated from feces of a red fox that inhabits in The Tablas de Daimiel Natural Park, Albacete, Spain.</title>
        <authorList>
            <person name="Rodriguez M."/>
            <person name="Reina J.C."/>
            <person name="Bejar V."/>
            <person name="Llamas I."/>
        </authorList>
    </citation>
    <scope>NUCLEOTIDE SEQUENCE [LARGE SCALE GENOMIC DNA]</scope>
    <source>
        <strain evidence="2 3">Z8</strain>
    </source>
</reference>
<keyword evidence="1" id="KW-0472">Membrane</keyword>
<evidence type="ECO:0000313" key="3">
    <source>
        <dbReference type="Proteomes" id="UP000316626"/>
    </source>
</evidence>
<name>A0A544TIE0_9BACI</name>
<gene>
    <name evidence="2" type="ORF">FG384_18390</name>
</gene>
<keyword evidence="1" id="KW-0812">Transmembrane</keyword>
<sequence length="254" mass="29211">MRLSVSSFIFRKLLATFVATLIASIAFVTFALLNSTSAIKYNVGEYFIGLVTIYFLYMGVIILLYGNIVSICIDFLQSRWFKHHDWLYVLLHGLFGLGFGILDQNWINPIYATAAALLFAIIFKWVSKRWIEGKSIRLFILLPIIALPLFWGYFQFTSPPTPPFTKEDAIIFATSSSDNKFPKYIGKWQGTIDGFEVERETSIKQIAHEKYIVTFTESWQKGYIKGTCFSSYMIERYILSAYESGGRTPPYQSY</sequence>
<keyword evidence="1" id="KW-1133">Transmembrane helix</keyword>
<feature type="transmembrane region" description="Helical" evidence="1">
    <location>
        <begin position="86"/>
        <end position="102"/>
    </location>
</feature>
<feature type="transmembrane region" description="Helical" evidence="1">
    <location>
        <begin position="46"/>
        <end position="65"/>
    </location>
</feature>
<dbReference type="Proteomes" id="UP000316626">
    <property type="component" value="Unassembled WGS sequence"/>
</dbReference>
<evidence type="ECO:0000256" key="1">
    <source>
        <dbReference type="SAM" id="Phobius"/>
    </source>
</evidence>
<keyword evidence="3" id="KW-1185">Reference proteome</keyword>